<feature type="non-terminal residue" evidence="1">
    <location>
        <position position="130"/>
    </location>
</feature>
<organism evidence="1">
    <name type="scientific">Anoplophora glabripennis</name>
    <name type="common">Asian longhorn beetle</name>
    <name type="synonym">Anoplophora nobilis</name>
    <dbReference type="NCBI Taxonomy" id="217634"/>
    <lineage>
        <taxon>Eukaryota</taxon>
        <taxon>Metazoa</taxon>
        <taxon>Ecdysozoa</taxon>
        <taxon>Arthropoda</taxon>
        <taxon>Hexapoda</taxon>
        <taxon>Insecta</taxon>
        <taxon>Pterygota</taxon>
        <taxon>Neoptera</taxon>
        <taxon>Endopterygota</taxon>
        <taxon>Coleoptera</taxon>
        <taxon>Polyphaga</taxon>
        <taxon>Cucujiformia</taxon>
        <taxon>Chrysomeloidea</taxon>
        <taxon>Cerambycidae</taxon>
        <taxon>Lamiinae</taxon>
        <taxon>Lamiini</taxon>
        <taxon>Anoplophora</taxon>
    </lineage>
</organism>
<protein>
    <recommendedName>
        <fullName evidence="2">Reverse transcriptase domain-containing protein</fullName>
    </recommendedName>
</protein>
<dbReference type="EMBL" id="GALX01002406">
    <property type="protein sequence ID" value="JAB66060.1"/>
    <property type="molecule type" value="Transcribed_RNA"/>
</dbReference>
<dbReference type="AlphaFoldDB" id="V5G7F4"/>
<evidence type="ECO:0000313" key="1">
    <source>
        <dbReference type="EMBL" id="JAB66060.1"/>
    </source>
</evidence>
<evidence type="ECO:0008006" key="2">
    <source>
        <dbReference type="Google" id="ProtNLM"/>
    </source>
</evidence>
<name>V5G7F4_ANOGL</name>
<proteinExistence type="predicted"/>
<reference evidence="1" key="1">
    <citation type="submission" date="2013-07" db="EMBL/GenBank/DDBJ databases">
        <title>Midgut Transcriptome Profiling of Anoplphora glabripennis, a Lignocellulose Degrading, Wood-Boring Cerambycid.</title>
        <authorList>
            <person name="Scully E.D."/>
            <person name="Hoover K."/>
            <person name="Carlson J.E."/>
            <person name="Tien M."/>
            <person name="Geib S.M."/>
        </authorList>
    </citation>
    <scope>NUCLEOTIDE SEQUENCE</scope>
</reference>
<sequence length="130" mass="14810">MFKPVLCYLRTHGIVCVAYLDDPIILSKTEQAAITDSQFTKKVLESLSQTLSKNSISIKNLAQLIGKLVASCPACPYGFVHLKILEREKFLALRHNKYNYKSKMLVSLSMKVDLNWWIKTISFNEGSRIL</sequence>
<accession>V5G7F4</accession>